<dbReference type="InterPro" id="IPR006963">
    <property type="entry name" value="Mopterin_OxRdtase_4Fe-4S_dom"/>
</dbReference>
<dbReference type="GO" id="GO:0046872">
    <property type="term" value="F:metal ion binding"/>
    <property type="evidence" value="ECO:0007669"/>
    <property type="project" value="UniProtKB-KW"/>
</dbReference>
<dbReference type="Gene3D" id="2.20.25.90">
    <property type="entry name" value="ADC-like domains"/>
    <property type="match status" value="1"/>
</dbReference>
<feature type="region of interest" description="Disordered" evidence="4">
    <location>
        <begin position="1"/>
        <end position="22"/>
    </location>
</feature>
<evidence type="ECO:0000256" key="1">
    <source>
        <dbReference type="ARBA" id="ARBA00022723"/>
    </source>
</evidence>
<comment type="caution">
    <text evidence="6">The sequence shown here is derived from an EMBL/GenBank/DDBJ whole genome shotgun (WGS) entry which is preliminary data.</text>
</comment>
<accession>A0A6C1KJA9</accession>
<evidence type="ECO:0000259" key="5">
    <source>
        <dbReference type="PROSITE" id="PS51669"/>
    </source>
</evidence>
<feature type="domain" description="4Fe-4S Mo/W bis-MGD-type" evidence="5">
    <location>
        <begin position="33"/>
        <end position="88"/>
    </location>
</feature>
<organism evidence="6 7">
    <name type="scientific">Xanthobacter autotrophicus</name>
    <dbReference type="NCBI Taxonomy" id="280"/>
    <lineage>
        <taxon>Bacteria</taxon>
        <taxon>Pseudomonadati</taxon>
        <taxon>Pseudomonadota</taxon>
        <taxon>Alphaproteobacteria</taxon>
        <taxon>Hyphomicrobiales</taxon>
        <taxon>Xanthobacteraceae</taxon>
        <taxon>Xanthobacter</taxon>
    </lineage>
</organism>
<name>A0A6C1KJA9_XANAU</name>
<protein>
    <recommendedName>
        <fullName evidence="5">4Fe-4S Mo/W bis-MGD-type domain-containing protein</fullName>
    </recommendedName>
</protein>
<reference evidence="6 7" key="1">
    <citation type="submission" date="2019-05" db="EMBL/GenBank/DDBJ databases">
        <authorList>
            <person name="Zhou X."/>
        </authorList>
    </citation>
    <scope>NUCLEOTIDE SEQUENCE [LARGE SCALE GENOMIC DNA]</scope>
    <source>
        <strain evidence="6 7">DSM 432</strain>
    </source>
</reference>
<evidence type="ECO:0000313" key="7">
    <source>
        <dbReference type="Proteomes" id="UP000305131"/>
    </source>
</evidence>
<dbReference type="PROSITE" id="PS51669">
    <property type="entry name" value="4FE4S_MOW_BIS_MGD"/>
    <property type="match status" value="1"/>
</dbReference>
<dbReference type="SMART" id="SM00926">
    <property type="entry name" value="Molybdop_Fe4S4"/>
    <property type="match status" value="1"/>
</dbReference>
<keyword evidence="1" id="KW-0479">Metal-binding</keyword>
<dbReference type="AlphaFoldDB" id="A0A6C1KJA9"/>
<evidence type="ECO:0000256" key="2">
    <source>
        <dbReference type="ARBA" id="ARBA00023004"/>
    </source>
</evidence>
<dbReference type="GO" id="GO:0051536">
    <property type="term" value="F:iron-sulfur cluster binding"/>
    <property type="evidence" value="ECO:0007669"/>
    <property type="project" value="UniProtKB-KW"/>
</dbReference>
<proteinExistence type="predicted"/>
<dbReference type="Pfam" id="PF04879">
    <property type="entry name" value="Molybdop_Fe4S4"/>
    <property type="match status" value="1"/>
</dbReference>
<gene>
    <name evidence="6" type="ORF">FBQ73_03600</name>
</gene>
<keyword evidence="3" id="KW-0411">Iron-sulfur</keyword>
<evidence type="ECO:0000313" key="6">
    <source>
        <dbReference type="EMBL" id="TLX44300.1"/>
    </source>
</evidence>
<evidence type="ECO:0000256" key="4">
    <source>
        <dbReference type="SAM" id="MobiDB-lite"/>
    </source>
</evidence>
<evidence type="ECO:0000256" key="3">
    <source>
        <dbReference type="ARBA" id="ARBA00023014"/>
    </source>
</evidence>
<dbReference type="Proteomes" id="UP000305131">
    <property type="component" value="Unassembled WGS sequence"/>
</dbReference>
<sequence>MPPEALTPMHDRSRRSGPHSRALAIRARDGSMAERHEGYCTLCHSRCGSITLVENARMFGVEPHTGHPTGGALCAKGRPADTQMRALELVATDGGPLPARLGTRC</sequence>
<dbReference type="SUPFAM" id="SSF53706">
    <property type="entry name" value="Formate dehydrogenase/DMSO reductase, domains 1-3"/>
    <property type="match status" value="1"/>
</dbReference>
<dbReference type="GO" id="GO:0016491">
    <property type="term" value="F:oxidoreductase activity"/>
    <property type="evidence" value="ECO:0007669"/>
    <property type="project" value="InterPro"/>
</dbReference>
<dbReference type="EMBL" id="VAUP01000010">
    <property type="protein sequence ID" value="TLX44300.1"/>
    <property type="molecule type" value="Genomic_DNA"/>
</dbReference>
<keyword evidence="2" id="KW-0408">Iron</keyword>